<evidence type="ECO:0000256" key="3">
    <source>
        <dbReference type="ARBA" id="ARBA00023239"/>
    </source>
</evidence>
<feature type="active site" description="Proton donor/acceptor" evidence="6">
    <location>
        <position position="228"/>
    </location>
</feature>
<dbReference type="Proteomes" id="UP000694941">
    <property type="component" value="Unplaced"/>
</dbReference>
<dbReference type="Gene3D" id="3.90.1140.10">
    <property type="entry name" value="Cyclic phosphodiesterase"/>
    <property type="match status" value="1"/>
</dbReference>
<comment type="similarity">
    <text evidence="6">Belongs to the 2H phosphoesterase superfamily. USB1 family.</text>
</comment>
<dbReference type="InterPro" id="IPR027521">
    <property type="entry name" value="Usb1"/>
</dbReference>
<reference evidence="8" key="1">
    <citation type="submission" date="2025-08" db="UniProtKB">
        <authorList>
            <consortium name="RefSeq"/>
        </authorList>
    </citation>
    <scope>IDENTIFICATION</scope>
    <source>
        <tissue evidence="8">Muscle</tissue>
    </source>
</reference>
<dbReference type="HAMAP" id="MF_03040">
    <property type="entry name" value="USB1"/>
    <property type="match status" value="1"/>
</dbReference>
<keyword evidence="4 6" id="KW-0539">Nucleus</keyword>
<name>A0ABM1BHZ4_LIMPO</name>
<accession>A0ABM1BHZ4</accession>
<keyword evidence="1 6" id="KW-0540">Nuclease</keyword>
<dbReference type="GeneID" id="106466637"/>
<dbReference type="Pfam" id="PF09749">
    <property type="entry name" value="HVSL"/>
    <property type="match status" value="1"/>
</dbReference>
<protein>
    <recommendedName>
        <fullName evidence="6">U6 snRNA phosphodiesterase</fullName>
        <ecNumber evidence="6">3.1.4.-</ecNumber>
    </recommendedName>
</protein>
<comment type="catalytic activity">
    <reaction evidence="5">
        <text>a 3'-end uridylyl-uridine-RNA = a 3'-end 2',3'-cyclophospho-uridine-RNA + uridine</text>
        <dbReference type="Rhea" id="RHEA:46052"/>
        <dbReference type="Rhea" id="RHEA-COMP:17384"/>
        <dbReference type="Rhea" id="RHEA-COMP:17385"/>
        <dbReference type="ChEBI" id="CHEBI:16704"/>
        <dbReference type="ChEBI" id="CHEBI:85643"/>
        <dbReference type="ChEBI" id="CHEBI:85644"/>
    </reaction>
    <physiologicalReaction direction="left-to-right" evidence="5">
        <dbReference type="Rhea" id="RHEA:46053"/>
    </physiologicalReaction>
</comment>
<dbReference type="EC" id="3.1.4.-" evidence="6"/>
<dbReference type="RefSeq" id="XP_013782384.1">
    <property type="nucleotide sequence ID" value="XM_013926930.1"/>
</dbReference>
<dbReference type="SUPFAM" id="SSF55144">
    <property type="entry name" value="LigT-like"/>
    <property type="match status" value="1"/>
</dbReference>
<keyword evidence="2 6" id="KW-0378">Hydrolase</keyword>
<evidence type="ECO:0000256" key="2">
    <source>
        <dbReference type="ARBA" id="ARBA00022801"/>
    </source>
</evidence>
<proteinExistence type="inferred from homology"/>
<evidence type="ECO:0000256" key="1">
    <source>
        <dbReference type="ARBA" id="ARBA00022722"/>
    </source>
</evidence>
<feature type="active site" description="Proton donor/acceptor" evidence="6">
    <location>
        <position position="316"/>
    </location>
</feature>
<dbReference type="PANTHER" id="PTHR13522:SF3">
    <property type="entry name" value="U6 SNRNA PHOSPHODIESTERASE 1"/>
    <property type="match status" value="1"/>
</dbReference>
<organism evidence="7 8">
    <name type="scientific">Limulus polyphemus</name>
    <name type="common">Atlantic horseshoe crab</name>
    <dbReference type="NCBI Taxonomy" id="6850"/>
    <lineage>
        <taxon>Eukaryota</taxon>
        <taxon>Metazoa</taxon>
        <taxon>Ecdysozoa</taxon>
        <taxon>Arthropoda</taxon>
        <taxon>Chelicerata</taxon>
        <taxon>Merostomata</taxon>
        <taxon>Xiphosura</taxon>
        <taxon>Limulidae</taxon>
        <taxon>Limulus</taxon>
    </lineage>
</organism>
<dbReference type="PANTHER" id="PTHR13522">
    <property type="entry name" value="U6 SNRNA PHOSPHODIESTERASE 1"/>
    <property type="match status" value="1"/>
</dbReference>
<sequence length="376" mass="43306">MASPSNGQDCLGAIADNYYSSSDNENDKEDDVRAPEYQKTFKVSDEIDTESQEVNHLSSFGLFSAKCESTLLKTNFTKPSKNKTEIRKNEDATLGLTITSSESINRKPSYVSLKLRKDKLTSETESYFSESAHNDCEIAENRCKTKRPRLQVPEQVLQMFDDSTSIPYKDDTKQRGGRIRSFPHERGVWATYVFVPYTPSQEFLSLSSLLVGFALQQDVKFTVSEDFHLSLSHTQQLRHHWIEPLVDGLKNTLREIPNFTVSFNSVDVYANQEETRTFIGLKVHHGINYLKQLTERVNNCLEEFKLPQFYKDPSFHMSIAWCVGNRTEQVMSILPDLQIIFQTWVQEHLKKRSFHVTKVFCKSGHKIFNICLKQNS</sequence>
<gene>
    <name evidence="8" type="primary">LOC106466637</name>
</gene>
<evidence type="ECO:0000313" key="7">
    <source>
        <dbReference type="Proteomes" id="UP000694941"/>
    </source>
</evidence>
<evidence type="ECO:0000256" key="4">
    <source>
        <dbReference type="ARBA" id="ARBA00023242"/>
    </source>
</evidence>
<evidence type="ECO:0000256" key="5">
    <source>
        <dbReference type="ARBA" id="ARBA00029300"/>
    </source>
</evidence>
<evidence type="ECO:0000256" key="6">
    <source>
        <dbReference type="HAMAP-Rule" id="MF_03040"/>
    </source>
</evidence>
<comment type="subcellular location">
    <subcellularLocation>
        <location evidence="6">Nucleus</location>
    </subcellularLocation>
</comment>
<keyword evidence="3" id="KW-0456">Lyase</keyword>
<keyword evidence="7" id="KW-1185">Reference proteome</keyword>
<comment type="function">
    <text evidence="6">Phosphodiesterase responsible for the U6 snRNA 3' end processing. Acts as an exoribonuclease (RNase) responsible for trimming the poly(U) tract of the last nucleotides in the pre-U6 snRNA molecule, leading to the formation of mature U6 snRNA.</text>
</comment>
<dbReference type="InterPro" id="IPR009097">
    <property type="entry name" value="Cyclic_Pdiesterase"/>
</dbReference>
<evidence type="ECO:0000313" key="8">
    <source>
        <dbReference type="RefSeq" id="XP_013782384.1"/>
    </source>
</evidence>